<gene>
    <name evidence="4" type="ORF">CTI12_AA023860</name>
</gene>
<dbReference type="InterPro" id="IPR023213">
    <property type="entry name" value="CAT-like_dom_sf"/>
</dbReference>
<dbReference type="PANTHER" id="PTHR31623">
    <property type="entry name" value="F21J9.9"/>
    <property type="match status" value="1"/>
</dbReference>
<dbReference type="Pfam" id="PF02458">
    <property type="entry name" value="Transferase"/>
    <property type="match status" value="1"/>
</dbReference>
<name>A0A2U1QJA3_ARTAN</name>
<accession>A0A2U1QJA3</accession>
<dbReference type="STRING" id="35608.A0A2U1QJA3"/>
<reference evidence="4 5" key="1">
    <citation type="journal article" date="2018" name="Mol. Plant">
        <title>The genome of Artemisia annua provides insight into the evolution of Asteraceae family and artemisinin biosynthesis.</title>
        <authorList>
            <person name="Shen Q."/>
            <person name="Zhang L."/>
            <person name="Liao Z."/>
            <person name="Wang S."/>
            <person name="Yan T."/>
            <person name="Shi P."/>
            <person name="Liu M."/>
            <person name="Fu X."/>
            <person name="Pan Q."/>
            <person name="Wang Y."/>
            <person name="Lv Z."/>
            <person name="Lu X."/>
            <person name="Zhang F."/>
            <person name="Jiang W."/>
            <person name="Ma Y."/>
            <person name="Chen M."/>
            <person name="Hao X."/>
            <person name="Li L."/>
            <person name="Tang Y."/>
            <person name="Lv G."/>
            <person name="Zhou Y."/>
            <person name="Sun X."/>
            <person name="Brodelius P.E."/>
            <person name="Rose J.K.C."/>
            <person name="Tang K."/>
        </authorList>
    </citation>
    <scope>NUCLEOTIDE SEQUENCE [LARGE SCALE GENOMIC DNA]</scope>
    <source>
        <strain evidence="5">cv. Huhao1</strain>
        <tissue evidence="4">Leaf</tissue>
    </source>
</reference>
<evidence type="ECO:0000256" key="3">
    <source>
        <dbReference type="ARBA" id="ARBA00023315"/>
    </source>
</evidence>
<protein>
    <submittedName>
        <fullName evidence="4">Deacetylvindoline O-acetyltransferase</fullName>
    </submittedName>
</protein>
<comment type="caution">
    <text evidence="4">The sequence shown here is derived from an EMBL/GenBank/DDBJ whole genome shotgun (WGS) entry which is preliminary data.</text>
</comment>
<sequence length="451" mass="50738">MIMSKLLRLGKRQHHTIVSRDIIKPSSPTPSQLKTYNLSLLDQCAPNSYMPIVAFYPSSKIYQSSVDKTFELKNSLSQTLTQYYPFAGRLKQYGPKCVDCNDYGVEFIEAYNDSSLSDFLQLSKHKDFDQLFPNDLVWYNPSLKGDKDENNITCPLGVQVNHFACGGMAVATSLSHKIGDGVTTLNFINHWATVTKQSRFRDKKDAHLINPNVIHWQTRHTNFPELLSCKSCVGCVTRSFLFPNQKLNDLKAKVTAMTVESGKPIMNPTQVEVLTWLLHKCAVAATTRANPGTFKATGMAFPIDMRNIMVEKLLGTTMGNIVCMLEFPTSNQSEFAPDITIGELRKRKSQFQSMINLEVATSILAEMSFETVLETSKRIDESYIYSSLCRFPTYRIDFGWGKPVKVTVGGGIKNFTVLLDTPNDDGIEAIVCFEKEVMNTFQQDPELLAFC</sequence>
<dbReference type="GO" id="GO:0016746">
    <property type="term" value="F:acyltransferase activity"/>
    <property type="evidence" value="ECO:0007669"/>
    <property type="project" value="UniProtKB-KW"/>
</dbReference>
<evidence type="ECO:0000256" key="1">
    <source>
        <dbReference type="ARBA" id="ARBA00009861"/>
    </source>
</evidence>
<dbReference type="Gene3D" id="3.30.559.10">
    <property type="entry name" value="Chloramphenicol acetyltransferase-like domain"/>
    <property type="match status" value="2"/>
</dbReference>
<dbReference type="OrthoDB" id="671439at2759"/>
<dbReference type="PANTHER" id="PTHR31623:SF118">
    <property type="entry name" value="BAHD ACYLTRANSFERASE"/>
    <property type="match status" value="1"/>
</dbReference>
<evidence type="ECO:0000313" key="4">
    <source>
        <dbReference type="EMBL" id="PWA98048.1"/>
    </source>
</evidence>
<proteinExistence type="inferred from homology"/>
<dbReference type="AlphaFoldDB" id="A0A2U1QJA3"/>
<keyword evidence="2 4" id="KW-0808">Transferase</keyword>
<organism evidence="4 5">
    <name type="scientific">Artemisia annua</name>
    <name type="common">Sweet wormwood</name>
    <dbReference type="NCBI Taxonomy" id="35608"/>
    <lineage>
        <taxon>Eukaryota</taxon>
        <taxon>Viridiplantae</taxon>
        <taxon>Streptophyta</taxon>
        <taxon>Embryophyta</taxon>
        <taxon>Tracheophyta</taxon>
        <taxon>Spermatophyta</taxon>
        <taxon>Magnoliopsida</taxon>
        <taxon>eudicotyledons</taxon>
        <taxon>Gunneridae</taxon>
        <taxon>Pentapetalae</taxon>
        <taxon>asterids</taxon>
        <taxon>campanulids</taxon>
        <taxon>Asterales</taxon>
        <taxon>Asteraceae</taxon>
        <taxon>Asteroideae</taxon>
        <taxon>Anthemideae</taxon>
        <taxon>Artemisiinae</taxon>
        <taxon>Artemisia</taxon>
    </lineage>
</organism>
<dbReference type="EMBL" id="PKPP01000086">
    <property type="protein sequence ID" value="PWA98048.1"/>
    <property type="molecule type" value="Genomic_DNA"/>
</dbReference>
<evidence type="ECO:0000256" key="2">
    <source>
        <dbReference type="ARBA" id="ARBA00022679"/>
    </source>
</evidence>
<comment type="similarity">
    <text evidence="1">Belongs to the plant acyltransferase family.</text>
</comment>
<keyword evidence="3" id="KW-0012">Acyltransferase</keyword>
<evidence type="ECO:0000313" key="5">
    <source>
        <dbReference type="Proteomes" id="UP000245207"/>
    </source>
</evidence>
<dbReference type="Proteomes" id="UP000245207">
    <property type="component" value="Unassembled WGS sequence"/>
</dbReference>
<keyword evidence="5" id="KW-1185">Reference proteome</keyword>